<dbReference type="GO" id="GO:0005743">
    <property type="term" value="C:mitochondrial inner membrane"/>
    <property type="evidence" value="ECO:0007669"/>
    <property type="project" value="TreeGrafter"/>
</dbReference>
<dbReference type="Proteomes" id="UP001445335">
    <property type="component" value="Unassembled WGS sequence"/>
</dbReference>
<gene>
    <name evidence="4" type="ORF">WJX81_004311</name>
</gene>
<evidence type="ECO:0000313" key="5">
    <source>
        <dbReference type="Proteomes" id="UP001445335"/>
    </source>
</evidence>
<proteinExistence type="inferred from homology"/>
<evidence type="ECO:0000313" key="4">
    <source>
        <dbReference type="EMBL" id="KAK9846458.1"/>
    </source>
</evidence>
<name>A0AAW1SJ58_9CHLO</name>
<dbReference type="InterPro" id="IPR051130">
    <property type="entry name" value="Mito_struct-func_regulator"/>
</dbReference>
<keyword evidence="2" id="KW-0732">Signal</keyword>
<sequence>MRALLAVPLAAFAGWVVSDKDRAVLAVALPTRFIRVVSTAATITSDYKWSLRGLSGAALETQRTACHARGAERLQRLCFANGGVYVKLGQHIAQLDHLMPKEYVEQMRRSMLSRCPVSPFAEVAQTIEADLGSPPSALYASIEETPIASASLAQVHRAVGHDGRALAVKVQHARLRDSCTADILMVEGVVRVAHAIFPDFNYQWLVEEMKHNLPRELDFEVEAANAERCRRNLASPHSAVRGRVHVPVILPHFTSQRVLTMELIEHAADVCDVAAMRHMGVRPDEVAKLVSQTFADMIYLHGYVHADPHQNNLMVRKDSRGRAQLVLLDHGLYRELTDAFRIEYAGLWSALIFGDEAGIKRHAAAMGAADSVPLFAGMLTMRPWDEVTRPTAGHLVLPSTEAGREKIRASAAEYAHLISGLLQRMPREMLLLLKTNDCLRTIDSCLGQDAKSFTITARSALRAVAQQRRDQRPGLRSWAAGWTDWLRVEARLTAFALLSWLAQLRQQWAGSAALV</sequence>
<dbReference type="EMBL" id="JALJOU010000001">
    <property type="protein sequence ID" value="KAK9846458.1"/>
    <property type="molecule type" value="Genomic_DNA"/>
</dbReference>
<feature type="domain" description="ABC1 atypical kinase-like" evidence="3">
    <location>
        <begin position="111"/>
        <end position="362"/>
    </location>
</feature>
<dbReference type="CDD" id="cd13969">
    <property type="entry name" value="ADCK1-like"/>
    <property type="match status" value="1"/>
</dbReference>
<organism evidence="4 5">
    <name type="scientific">Elliptochloris bilobata</name>
    <dbReference type="NCBI Taxonomy" id="381761"/>
    <lineage>
        <taxon>Eukaryota</taxon>
        <taxon>Viridiplantae</taxon>
        <taxon>Chlorophyta</taxon>
        <taxon>core chlorophytes</taxon>
        <taxon>Trebouxiophyceae</taxon>
        <taxon>Trebouxiophyceae incertae sedis</taxon>
        <taxon>Elliptochloris clade</taxon>
        <taxon>Elliptochloris</taxon>
    </lineage>
</organism>
<dbReference type="Pfam" id="PF03109">
    <property type="entry name" value="ABC1"/>
    <property type="match status" value="1"/>
</dbReference>
<dbReference type="PANTHER" id="PTHR43173">
    <property type="entry name" value="ABC1 FAMILY PROTEIN"/>
    <property type="match status" value="1"/>
</dbReference>
<evidence type="ECO:0000256" key="1">
    <source>
        <dbReference type="ARBA" id="ARBA00009670"/>
    </source>
</evidence>
<reference evidence="4 5" key="1">
    <citation type="journal article" date="2024" name="Nat. Commun.">
        <title>Phylogenomics reveals the evolutionary origins of lichenization in chlorophyte algae.</title>
        <authorList>
            <person name="Puginier C."/>
            <person name="Libourel C."/>
            <person name="Otte J."/>
            <person name="Skaloud P."/>
            <person name="Haon M."/>
            <person name="Grisel S."/>
            <person name="Petersen M."/>
            <person name="Berrin J.G."/>
            <person name="Delaux P.M."/>
            <person name="Dal Grande F."/>
            <person name="Keller J."/>
        </authorList>
    </citation>
    <scope>NUCLEOTIDE SEQUENCE [LARGE SCALE GENOMIC DNA]</scope>
    <source>
        <strain evidence="4 5">SAG 245.80</strain>
    </source>
</reference>
<dbReference type="GO" id="GO:0007005">
    <property type="term" value="P:mitochondrion organization"/>
    <property type="evidence" value="ECO:0007669"/>
    <property type="project" value="TreeGrafter"/>
</dbReference>
<evidence type="ECO:0000256" key="2">
    <source>
        <dbReference type="SAM" id="SignalP"/>
    </source>
</evidence>
<feature type="signal peptide" evidence="2">
    <location>
        <begin position="1"/>
        <end position="18"/>
    </location>
</feature>
<protein>
    <recommendedName>
        <fullName evidence="3">ABC1 atypical kinase-like domain-containing protein</fullName>
    </recommendedName>
</protein>
<dbReference type="InterPro" id="IPR004147">
    <property type="entry name" value="ABC1_dom"/>
</dbReference>
<feature type="chain" id="PRO_5043463778" description="ABC1 atypical kinase-like domain-containing protein" evidence="2">
    <location>
        <begin position="19"/>
        <end position="515"/>
    </location>
</feature>
<evidence type="ECO:0000259" key="3">
    <source>
        <dbReference type="Pfam" id="PF03109"/>
    </source>
</evidence>
<keyword evidence="5" id="KW-1185">Reference proteome</keyword>
<comment type="caution">
    <text evidence="4">The sequence shown here is derived from an EMBL/GenBank/DDBJ whole genome shotgun (WGS) entry which is preliminary data.</text>
</comment>
<dbReference type="PANTHER" id="PTHR43173:SF19">
    <property type="entry name" value="AARF DOMAIN-CONTAINING PROTEIN KINASE 1"/>
    <property type="match status" value="1"/>
</dbReference>
<dbReference type="Gene3D" id="1.10.510.10">
    <property type="entry name" value="Transferase(Phosphotransferase) domain 1"/>
    <property type="match status" value="1"/>
</dbReference>
<dbReference type="InterPro" id="IPR011009">
    <property type="entry name" value="Kinase-like_dom_sf"/>
</dbReference>
<comment type="similarity">
    <text evidence="1">Belongs to the protein kinase superfamily. ADCK protein kinase family.</text>
</comment>
<dbReference type="InterPro" id="IPR045307">
    <property type="entry name" value="ADCK1_dom"/>
</dbReference>
<dbReference type="SUPFAM" id="SSF56112">
    <property type="entry name" value="Protein kinase-like (PK-like)"/>
    <property type="match status" value="1"/>
</dbReference>
<accession>A0AAW1SJ58</accession>
<dbReference type="AlphaFoldDB" id="A0AAW1SJ58"/>
<dbReference type="GO" id="GO:0055088">
    <property type="term" value="P:lipid homeostasis"/>
    <property type="evidence" value="ECO:0007669"/>
    <property type="project" value="TreeGrafter"/>
</dbReference>